<feature type="compositionally biased region" description="Polar residues" evidence="1">
    <location>
        <begin position="43"/>
        <end position="56"/>
    </location>
</feature>
<feature type="region of interest" description="Disordered" evidence="1">
    <location>
        <begin position="207"/>
        <end position="259"/>
    </location>
</feature>
<feature type="compositionally biased region" description="Basic and acidic residues" evidence="1">
    <location>
        <begin position="82"/>
        <end position="100"/>
    </location>
</feature>
<name>A0AB34H6A8_ESCRO</name>
<comment type="caution">
    <text evidence="2">The sequence shown here is derived from an EMBL/GenBank/DDBJ whole genome shotgun (WGS) entry which is preliminary data.</text>
</comment>
<protein>
    <submittedName>
        <fullName evidence="2">Uncharacterized protein</fullName>
    </submittedName>
</protein>
<reference evidence="2 3" key="1">
    <citation type="submission" date="2022-11" db="EMBL/GenBank/DDBJ databases">
        <title>Whole genome sequence of Eschrichtius robustus ER-17-0199.</title>
        <authorList>
            <person name="Bruniche-Olsen A."/>
            <person name="Black A.N."/>
            <person name="Fields C.J."/>
            <person name="Walden K."/>
            <person name="Dewoody J.A."/>
        </authorList>
    </citation>
    <scope>NUCLEOTIDE SEQUENCE [LARGE SCALE GENOMIC DNA]</scope>
    <source>
        <strain evidence="2">ER-17-0199</strain>
        <tissue evidence="2">Blubber</tissue>
    </source>
</reference>
<proteinExistence type="predicted"/>
<feature type="region of interest" description="Disordered" evidence="1">
    <location>
        <begin position="157"/>
        <end position="177"/>
    </location>
</feature>
<sequence length="259" mass="28324">MHFRTLPKPSLRLTMSCPAEARSTMTNADRVAFQGSQHWPRKSAQSLGKSTGDFSSNSEDITVTTTVPSISQHLSRRYRKPFVKDRSSIHTAKESSKEQDLGVEAEYQQAEHGGAKEPGPTCYVQSPCFGAGPQGHDTAPSLGVPILWYQPKDQAPAAGTQAAWSRQNQHREARPALPRVLLVPPLPDPPGRARRLGGVSVQHVGRNQVAISKSPPPCSSVSVAGWEEEEEEEEERGARGRRPQGDSWLLPAGRAGRRR</sequence>
<dbReference type="AlphaFoldDB" id="A0AB34H6A8"/>
<feature type="region of interest" description="Disordered" evidence="1">
    <location>
        <begin position="82"/>
        <end position="101"/>
    </location>
</feature>
<evidence type="ECO:0000313" key="3">
    <source>
        <dbReference type="Proteomes" id="UP001159641"/>
    </source>
</evidence>
<evidence type="ECO:0000313" key="2">
    <source>
        <dbReference type="EMBL" id="KAJ8786455.1"/>
    </source>
</evidence>
<gene>
    <name evidence="2" type="ORF">J1605_006236</name>
</gene>
<organism evidence="2 3">
    <name type="scientific">Eschrichtius robustus</name>
    <name type="common">California gray whale</name>
    <name type="synonym">Eschrichtius gibbosus</name>
    <dbReference type="NCBI Taxonomy" id="9764"/>
    <lineage>
        <taxon>Eukaryota</taxon>
        <taxon>Metazoa</taxon>
        <taxon>Chordata</taxon>
        <taxon>Craniata</taxon>
        <taxon>Vertebrata</taxon>
        <taxon>Euteleostomi</taxon>
        <taxon>Mammalia</taxon>
        <taxon>Eutheria</taxon>
        <taxon>Laurasiatheria</taxon>
        <taxon>Artiodactyla</taxon>
        <taxon>Whippomorpha</taxon>
        <taxon>Cetacea</taxon>
        <taxon>Mysticeti</taxon>
        <taxon>Eschrichtiidae</taxon>
        <taxon>Eschrichtius</taxon>
    </lineage>
</organism>
<accession>A0AB34H6A8</accession>
<feature type="compositionally biased region" description="Acidic residues" evidence="1">
    <location>
        <begin position="226"/>
        <end position="235"/>
    </location>
</feature>
<dbReference type="Proteomes" id="UP001159641">
    <property type="component" value="Unassembled WGS sequence"/>
</dbReference>
<keyword evidence="3" id="KW-1185">Reference proteome</keyword>
<dbReference type="EMBL" id="JAIQCJ010001987">
    <property type="protein sequence ID" value="KAJ8786455.1"/>
    <property type="molecule type" value="Genomic_DNA"/>
</dbReference>
<evidence type="ECO:0000256" key="1">
    <source>
        <dbReference type="SAM" id="MobiDB-lite"/>
    </source>
</evidence>
<feature type="region of interest" description="Disordered" evidence="1">
    <location>
        <begin position="35"/>
        <end position="56"/>
    </location>
</feature>